<evidence type="ECO:0000313" key="2">
    <source>
        <dbReference type="Proteomes" id="UP000018320"/>
    </source>
</evidence>
<protein>
    <recommendedName>
        <fullName evidence="3">Transposase</fullName>
    </recommendedName>
</protein>
<evidence type="ECO:0008006" key="3">
    <source>
        <dbReference type="Google" id="ProtNLM"/>
    </source>
</evidence>
<organism evidence="1 2">
    <name type="scientific">Giardia intestinalis</name>
    <name type="common">Giardia lamblia</name>
    <dbReference type="NCBI Taxonomy" id="5741"/>
    <lineage>
        <taxon>Eukaryota</taxon>
        <taxon>Metamonada</taxon>
        <taxon>Diplomonadida</taxon>
        <taxon>Hexamitidae</taxon>
        <taxon>Giardiinae</taxon>
        <taxon>Giardia</taxon>
    </lineage>
</organism>
<dbReference type="VEuPathDB" id="GiardiaDB:QR46_4842"/>
<sequence length="347" mass="40493">VNGIKMALISAKGPGYVEMDLVYVKDGGKEEKYFAAVEAFTRLCFVRRLPDRKAVNLVPVVDEMITHFKAKSVRADMEFAAFEILNLFERRKVKVDLVPFEVKDYTRLATVNRFCRSLRHYRMSGVKPEDIERYHNREKPDHYYPHKCTADVTYEENVAVMNAKHKKGMLPLRGGPRADTGQKVHVRLLKDSRFDKERPKWSRARFRVLGVFQGRYALCREDDPTGNVILRRFNEVDPGNKTHKYADDHVEESNLYVVKKIEECTDRKSNPVKTLAEANKMDCWYRVRMMDDSQVWVTANKVRFQTNEPTAAERRFFGEKTADKLTVMRVTKDELAASRRKFPVNKK</sequence>
<accession>V6TAG9</accession>
<dbReference type="VEuPathDB" id="GiardiaDB:GL50581_2494"/>
<dbReference type="EMBL" id="AHGT01000070">
    <property type="protein sequence ID" value="ESU35729.1"/>
    <property type="molecule type" value="Genomic_DNA"/>
</dbReference>
<proteinExistence type="predicted"/>
<reference evidence="1 2" key="2">
    <citation type="journal article" date="2013" name="Genome Biol. Evol.">
        <title>Genome sequencing of Giardia lamblia genotypes A2 and B isolates (DH and GS) and comparative analysis with the genomes of genotypes A1 and E (WB and Pig).</title>
        <authorList>
            <person name="Adam R.D."/>
            <person name="Dahlstrom E.W."/>
            <person name="Martens C.A."/>
            <person name="Bruno D.P."/>
            <person name="Barbian K.D."/>
            <person name="Ricklefs S.M."/>
            <person name="Hernandez M.M."/>
            <person name="Narla N.P."/>
            <person name="Patel R.B."/>
            <person name="Porcella S.F."/>
            <person name="Nash T.E."/>
        </authorList>
    </citation>
    <scope>NUCLEOTIDE SEQUENCE [LARGE SCALE GENOMIC DNA]</scope>
    <source>
        <strain evidence="1 2">DH</strain>
    </source>
</reference>
<dbReference type="AlphaFoldDB" id="V6TAG9"/>
<reference evidence="2" key="1">
    <citation type="submission" date="2012-02" db="EMBL/GenBank/DDBJ databases">
        <title>Genome sequencing of Giardia lamblia Genotypes A2 and B isolates (DH and GS) and comparative analysis with the genomes of Genotypes A1 and E (WB and Pig).</title>
        <authorList>
            <person name="Adam R."/>
            <person name="Dahlstrom E."/>
            <person name="Martens C."/>
            <person name="Bruno D."/>
            <person name="Barbian K."/>
            <person name="Porcella S.F."/>
            <person name="Nash T."/>
        </authorList>
    </citation>
    <scope>NUCLEOTIDE SEQUENCE</scope>
    <source>
        <strain evidence="2">DH</strain>
    </source>
</reference>
<gene>
    <name evidence="1" type="ORF">DHA2_150985</name>
</gene>
<dbReference type="Proteomes" id="UP000018320">
    <property type="component" value="Unassembled WGS sequence"/>
</dbReference>
<feature type="non-terminal residue" evidence="1">
    <location>
        <position position="1"/>
    </location>
</feature>
<name>V6TAG9_GIAIN</name>
<dbReference type="VEuPathDB" id="GiardiaDB:DHA2_150985"/>
<comment type="caution">
    <text evidence="1">The sequence shown here is derived from an EMBL/GenBank/DDBJ whole genome shotgun (WGS) entry which is preliminary data.</text>
</comment>
<evidence type="ECO:0000313" key="1">
    <source>
        <dbReference type="EMBL" id="ESU35729.1"/>
    </source>
</evidence>
<dbReference type="VEuPathDB" id="GiardiaDB:GL50803_0034151"/>